<feature type="non-terminal residue" evidence="1">
    <location>
        <position position="1"/>
    </location>
</feature>
<comment type="caution">
    <text evidence="1">The sequence shown here is derived from an EMBL/GenBank/DDBJ whole genome shotgun (WGS) entry which is preliminary data.</text>
</comment>
<dbReference type="Gene3D" id="1.25.40.10">
    <property type="entry name" value="Tetratricopeptide repeat domain"/>
    <property type="match status" value="1"/>
</dbReference>
<organism evidence="1 2">
    <name type="scientific">Aphis craccivora</name>
    <name type="common">Cowpea aphid</name>
    <dbReference type="NCBI Taxonomy" id="307492"/>
    <lineage>
        <taxon>Eukaryota</taxon>
        <taxon>Metazoa</taxon>
        <taxon>Ecdysozoa</taxon>
        <taxon>Arthropoda</taxon>
        <taxon>Hexapoda</taxon>
        <taxon>Insecta</taxon>
        <taxon>Pterygota</taxon>
        <taxon>Neoptera</taxon>
        <taxon>Paraneoptera</taxon>
        <taxon>Hemiptera</taxon>
        <taxon>Sternorrhyncha</taxon>
        <taxon>Aphidomorpha</taxon>
        <taxon>Aphidoidea</taxon>
        <taxon>Aphididae</taxon>
        <taxon>Aphidini</taxon>
        <taxon>Aphis</taxon>
        <taxon>Aphis</taxon>
    </lineage>
</organism>
<gene>
    <name evidence="1" type="ORF">FWK35_00022418</name>
</gene>
<sequence length="370" mass="43166">VIMDFIFNPDICVQMKGFNFPLNFAQEWITSEIPDTNEKLYFLGIERGLKLGLVFLGGSGWLNESALVLSHTYKIITTKWMCHDENLQLLKTFQCLTKKNIVHQILKLHKNSGHLTIIVLSHGIKVCTLLYKLNIAYMLKSQMNAFNEEISDHTFYHLAFNGQFILQVINIMDKIGVPDDNMLLVKAYQLKTLVVQEIVMGLEQWFSTFFDLTDSIDKQNIKRESRKMLRKAEVFHLNSLKINLKSVKGNTLRSKEMLFRALKIKKLLLVENHISFAQTLNVLAPLHLTSNKLQEAEVLYLQVIKIYENSLDGPHLELQLTILELMEVYRNLNNTKKRNHYFNYFMVFSRTCDEWLLELQSKTINNNCKK</sequence>
<reference evidence="1 2" key="1">
    <citation type="submission" date="2019-08" db="EMBL/GenBank/DDBJ databases">
        <title>Whole genome of Aphis craccivora.</title>
        <authorList>
            <person name="Voronova N.V."/>
            <person name="Shulinski R.S."/>
            <person name="Bandarenka Y.V."/>
            <person name="Zhorov D.G."/>
            <person name="Warner D."/>
        </authorList>
    </citation>
    <scope>NUCLEOTIDE SEQUENCE [LARGE SCALE GENOMIC DNA]</scope>
    <source>
        <strain evidence="1">180601</strain>
        <tissue evidence="1">Whole Body</tissue>
    </source>
</reference>
<protein>
    <submittedName>
        <fullName evidence="1">Amyloid protein-binding protein 2-like</fullName>
    </submittedName>
</protein>
<dbReference type="EMBL" id="VUJU01005365">
    <property type="protein sequence ID" value="KAF0751445.1"/>
    <property type="molecule type" value="Genomic_DNA"/>
</dbReference>
<proteinExistence type="predicted"/>
<evidence type="ECO:0000313" key="1">
    <source>
        <dbReference type="EMBL" id="KAF0751445.1"/>
    </source>
</evidence>
<dbReference type="InterPro" id="IPR011990">
    <property type="entry name" value="TPR-like_helical_dom_sf"/>
</dbReference>
<dbReference type="AlphaFoldDB" id="A0A6G0Y8W3"/>
<accession>A0A6G0Y8W3</accession>
<keyword evidence="2" id="KW-1185">Reference proteome</keyword>
<dbReference type="Proteomes" id="UP000478052">
    <property type="component" value="Unassembled WGS sequence"/>
</dbReference>
<dbReference type="OrthoDB" id="6588619at2759"/>
<name>A0A6G0Y8W3_APHCR</name>
<evidence type="ECO:0000313" key="2">
    <source>
        <dbReference type="Proteomes" id="UP000478052"/>
    </source>
</evidence>